<evidence type="ECO:0000313" key="3">
    <source>
        <dbReference type="Proteomes" id="UP001377972"/>
    </source>
</evidence>
<proteinExistence type="predicted"/>
<dbReference type="Gene3D" id="2.180.10.10">
    <property type="entry name" value="RHS repeat-associated core"/>
    <property type="match status" value="1"/>
</dbReference>
<accession>A0ABU8SZX2</accession>
<reference evidence="2 3" key="1">
    <citation type="submission" date="2023-01" db="EMBL/GenBank/DDBJ databases">
        <title>Trichodesmium-associated heterotrophic epibiont bacteria.</title>
        <authorList>
            <person name="Cleveland C.S."/>
            <person name="Webb E.A."/>
        </authorList>
    </citation>
    <scope>NUCLEOTIDE SEQUENCE [LARGE SCALE GENOMIC DNA]</scope>
    <source>
        <strain evidence="2 3">USCH2</strain>
    </source>
</reference>
<dbReference type="Proteomes" id="UP001377972">
    <property type="component" value="Unassembled WGS sequence"/>
</dbReference>
<dbReference type="PANTHER" id="PTHR32305">
    <property type="match status" value="1"/>
</dbReference>
<dbReference type="EMBL" id="JAQPZS010000040">
    <property type="protein sequence ID" value="MEJ6498603.1"/>
    <property type="molecule type" value="Genomic_DNA"/>
</dbReference>
<dbReference type="PRINTS" id="PR00394">
    <property type="entry name" value="RHSPROTEIN"/>
</dbReference>
<dbReference type="Pfam" id="PF03496">
    <property type="entry name" value="ADPrib_exo_Tox"/>
    <property type="match status" value="1"/>
</dbReference>
<dbReference type="RefSeq" id="WP_339983090.1">
    <property type="nucleotide sequence ID" value="NZ_JAQPZS010000040.1"/>
</dbReference>
<evidence type="ECO:0000313" key="2">
    <source>
        <dbReference type="EMBL" id="MEJ6498603.1"/>
    </source>
</evidence>
<gene>
    <name evidence="2" type="ORF">PQI24_21490</name>
</gene>
<keyword evidence="3" id="KW-1185">Reference proteome</keyword>
<dbReference type="PROSITE" id="PS51996">
    <property type="entry name" value="TR_MART"/>
    <property type="match status" value="1"/>
</dbReference>
<name>A0ABU8SZX2_9GAMM</name>
<dbReference type="NCBIfam" id="TIGR03696">
    <property type="entry name" value="Rhs_assc_core"/>
    <property type="match status" value="1"/>
</dbReference>
<feature type="domain" description="ADP ribosyltransferase" evidence="1">
    <location>
        <begin position="204"/>
        <end position="355"/>
    </location>
</feature>
<dbReference type="InterPro" id="IPR022385">
    <property type="entry name" value="Rhs_assc_core"/>
</dbReference>
<dbReference type="SUPFAM" id="SSF56399">
    <property type="entry name" value="ADP-ribosylation"/>
    <property type="match status" value="1"/>
</dbReference>
<sequence>MYGYEEPETHAGFNKENSFTQPIRFQGQYFDDESGLHYNRYRYYSPKQQRFINQDPIGLMGGINHYQYAPNPVNWVDPYGLMCKEGERSLKISLDRAFNKGVISRELQRNLFEAAQIGFITPKEIKQELISGNPASLLVFEAKDKSEPLVSQSVIKESNKTPPSVDELIMSDLNIGNSLNGLEGEDFKNHVFMNYYLHPGLDVLSREEFLSITVYTTNLYEPINNGLRGFSSDDKKKWSRVVENANKGLEKIAENPEFRYEGEVVRGDKFSDDLLDELFPIGGIHHEKGFKSTSFNPDKSFPGNTKITIKSKNGVKVADTASVAPHEEEVLFKSGTKFKVISREKVNGKNFIELEEV</sequence>
<dbReference type="Gene3D" id="3.90.176.10">
    <property type="entry name" value="Toxin ADP-ribosyltransferase, Chain A, domain 1"/>
    <property type="match status" value="1"/>
</dbReference>
<organism evidence="2 3">
    <name type="scientific">Pseudoalteromonas lipolytica</name>
    <dbReference type="NCBI Taxonomy" id="570156"/>
    <lineage>
        <taxon>Bacteria</taxon>
        <taxon>Pseudomonadati</taxon>
        <taxon>Pseudomonadota</taxon>
        <taxon>Gammaproteobacteria</taxon>
        <taxon>Alteromonadales</taxon>
        <taxon>Pseudoalteromonadaceae</taxon>
        <taxon>Pseudoalteromonas</taxon>
    </lineage>
</organism>
<dbReference type="PANTHER" id="PTHR32305:SF15">
    <property type="entry name" value="PROTEIN RHSA-RELATED"/>
    <property type="match status" value="1"/>
</dbReference>
<protein>
    <submittedName>
        <fullName evidence="2">ADP-ribosyltransferase</fullName>
    </submittedName>
</protein>
<dbReference type="InterPro" id="IPR050708">
    <property type="entry name" value="T6SS_VgrG/RHS"/>
</dbReference>
<dbReference type="InterPro" id="IPR003540">
    <property type="entry name" value="ADP-ribosyltransferase"/>
</dbReference>
<evidence type="ECO:0000259" key="1">
    <source>
        <dbReference type="Pfam" id="PF03496"/>
    </source>
</evidence>
<comment type="caution">
    <text evidence="2">The sequence shown here is derived from an EMBL/GenBank/DDBJ whole genome shotgun (WGS) entry which is preliminary data.</text>
</comment>